<dbReference type="InterPro" id="IPR006674">
    <property type="entry name" value="HD_domain"/>
</dbReference>
<dbReference type="GO" id="GO:0006203">
    <property type="term" value="P:dGTP catabolic process"/>
    <property type="evidence" value="ECO:0007669"/>
    <property type="project" value="TreeGrafter"/>
</dbReference>
<dbReference type="PANTHER" id="PTHR11373:SF32">
    <property type="entry name" value="DEOXYGUANOSINETRIPHOSPHATE TRIPHOSPHOHYDROLASE"/>
    <property type="match status" value="1"/>
</dbReference>
<dbReference type="Pfam" id="PF01966">
    <property type="entry name" value="HD"/>
    <property type="match status" value="1"/>
</dbReference>
<dbReference type="SUPFAM" id="SSF109604">
    <property type="entry name" value="HD-domain/PDEase-like"/>
    <property type="match status" value="1"/>
</dbReference>
<dbReference type="NCBIfam" id="NF002829">
    <property type="entry name" value="PRK03007.1"/>
    <property type="match status" value="1"/>
</dbReference>
<keyword evidence="1 4" id="KW-0378">Hydrolase</keyword>
<dbReference type="InterPro" id="IPR050135">
    <property type="entry name" value="dGTPase-like"/>
</dbReference>
<dbReference type="InterPro" id="IPR003607">
    <property type="entry name" value="HD/PDEase_dom"/>
</dbReference>
<reference evidence="4 5" key="1">
    <citation type="submission" date="2020-08" db="EMBL/GenBank/DDBJ databases">
        <title>Genomic Encyclopedia of Type Strains, Phase III (KMG-III): the genomes of soil and plant-associated and newly described type strains.</title>
        <authorList>
            <person name="Whitman W."/>
        </authorList>
    </citation>
    <scope>NUCLEOTIDE SEQUENCE [LARGE SCALE GENOMIC DNA]</scope>
    <source>
        <strain evidence="4 5">CECT 3287</strain>
    </source>
</reference>
<dbReference type="SMART" id="SM00471">
    <property type="entry name" value="HDc"/>
    <property type="match status" value="1"/>
</dbReference>
<dbReference type="Gene3D" id="1.10.3210.10">
    <property type="entry name" value="Hypothetical protein af1432"/>
    <property type="match status" value="1"/>
</dbReference>
<evidence type="ECO:0000259" key="3">
    <source>
        <dbReference type="PROSITE" id="PS51831"/>
    </source>
</evidence>
<comment type="caution">
    <text evidence="4">The sequence shown here is derived from an EMBL/GenBank/DDBJ whole genome shotgun (WGS) entry which is preliminary data.</text>
</comment>
<dbReference type="RefSeq" id="WP_183226244.1">
    <property type="nucleotide sequence ID" value="NZ_BMPW01000012.1"/>
</dbReference>
<feature type="region of interest" description="Disordered" evidence="2">
    <location>
        <begin position="1"/>
        <end position="23"/>
    </location>
</feature>
<protein>
    <submittedName>
        <fullName evidence="4">dGTPase</fullName>
        <ecNumber evidence="4">3.1.5.1</ecNumber>
    </submittedName>
</protein>
<dbReference type="PROSITE" id="PS51831">
    <property type="entry name" value="HD"/>
    <property type="match status" value="1"/>
</dbReference>
<evidence type="ECO:0000313" key="4">
    <source>
        <dbReference type="EMBL" id="MBB3100185.1"/>
    </source>
</evidence>
<dbReference type="Proteomes" id="UP000590749">
    <property type="component" value="Unassembled WGS sequence"/>
</dbReference>
<dbReference type="CDD" id="cd00077">
    <property type="entry name" value="HDc"/>
    <property type="match status" value="1"/>
</dbReference>
<proteinExistence type="predicted"/>
<dbReference type="GO" id="GO:0008832">
    <property type="term" value="F:dGTPase activity"/>
    <property type="evidence" value="ECO:0007669"/>
    <property type="project" value="UniProtKB-EC"/>
</dbReference>
<dbReference type="Pfam" id="PF13286">
    <property type="entry name" value="HD_assoc"/>
    <property type="match status" value="1"/>
</dbReference>
<dbReference type="EC" id="3.1.5.1" evidence="4"/>
<dbReference type="InterPro" id="IPR006261">
    <property type="entry name" value="dGTPase"/>
</dbReference>
<name>A0A7W5AQ03_9ACTN</name>
<accession>A0A7W5AQ03</accession>
<dbReference type="EMBL" id="JACHXF010000023">
    <property type="protein sequence ID" value="MBB3100185.1"/>
    <property type="molecule type" value="Genomic_DNA"/>
</dbReference>
<evidence type="ECO:0000313" key="5">
    <source>
        <dbReference type="Proteomes" id="UP000590749"/>
    </source>
</evidence>
<evidence type="ECO:0000256" key="1">
    <source>
        <dbReference type="ARBA" id="ARBA00022801"/>
    </source>
</evidence>
<dbReference type="PANTHER" id="PTHR11373">
    <property type="entry name" value="DEOXYNUCLEOSIDE TRIPHOSPHATE TRIPHOSPHOHYDROLASE"/>
    <property type="match status" value="1"/>
</dbReference>
<organism evidence="4 5">
    <name type="scientific">Actinoplanes campanulatus</name>
    <dbReference type="NCBI Taxonomy" id="113559"/>
    <lineage>
        <taxon>Bacteria</taxon>
        <taxon>Bacillati</taxon>
        <taxon>Actinomycetota</taxon>
        <taxon>Actinomycetes</taxon>
        <taxon>Micromonosporales</taxon>
        <taxon>Micromonosporaceae</taxon>
        <taxon>Actinoplanes</taxon>
    </lineage>
</organism>
<dbReference type="InterPro" id="IPR026875">
    <property type="entry name" value="PHydrolase_assoc_dom"/>
</dbReference>
<sequence length="402" mass="43829">MTAADAQRWAAEPAKDSGYGRTPYQRDRARVLHSAAFRRLAAKTQVHTAGSDDFLRTRLTHSLEVAQISREMGARLGCDPDVVDVAGLAHDLGHPPFGHNGEAALDAVAGPCGGFEGNAQTLRVITRLEAKEPGAGLNLTRATLDACSKYPWFRKPGNRKFGVYADDRPVFEWLRDGRADERRCLEAQVMDWADDVAYSVHDVEDGVHGGYIDLDTLRDPGERAALCADVAATYSTETPGELAAALGRLLADPAVAEVRGYDGGYQSLVALKRMTSVLTGRFVASAVGATQSRHGTGPLRRYDADLIVPRTVRNQCALLKGMALRYVMRARGEGWYERQRIVLTELVEALTRTPERLDPLFRPLHAAAADDAAALRVVIDQVASLTDHAAVAWHRTLLAGRR</sequence>
<keyword evidence="5" id="KW-1185">Reference proteome</keyword>
<dbReference type="NCBIfam" id="TIGR01353">
    <property type="entry name" value="dGTP_triPase"/>
    <property type="match status" value="1"/>
</dbReference>
<feature type="domain" description="HD" evidence="3">
    <location>
        <begin position="58"/>
        <end position="199"/>
    </location>
</feature>
<evidence type="ECO:0000256" key="2">
    <source>
        <dbReference type="SAM" id="MobiDB-lite"/>
    </source>
</evidence>
<gene>
    <name evidence="4" type="ORF">FHR83_007905</name>
</gene>
<dbReference type="AlphaFoldDB" id="A0A7W5AQ03"/>